<keyword evidence="8" id="KW-0472">Membrane</keyword>
<name>A0A512DLZ5_9PROT</name>
<dbReference type="GO" id="GO:0016887">
    <property type="term" value="F:ATP hydrolysis activity"/>
    <property type="evidence" value="ECO:0007669"/>
    <property type="project" value="InterPro"/>
</dbReference>
<dbReference type="CDD" id="cd03215">
    <property type="entry name" value="ABC_Carb_Monos_II"/>
    <property type="match status" value="1"/>
</dbReference>
<keyword evidence="11" id="KW-1185">Reference proteome</keyword>
<evidence type="ECO:0000256" key="5">
    <source>
        <dbReference type="ARBA" id="ARBA00022741"/>
    </source>
</evidence>
<feature type="domain" description="ABC transporter" evidence="9">
    <location>
        <begin position="254"/>
        <end position="500"/>
    </location>
</feature>
<dbReference type="InterPro" id="IPR003439">
    <property type="entry name" value="ABC_transporter-like_ATP-bd"/>
</dbReference>
<dbReference type="PROSITE" id="PS50893">
    <property type="entry name" value="ABC_TRANSPORTER_2"/>
    <property type="match status" value="2"/>
</dbReference>
<evidence type="ECO:0000256" key="3">
    <source>
        <dbReference type="ARBA" id="ARBA00022597"/>
    </source>
</evidence>
<dbReference type="PANTHER" id="PTHR43790:SF3">
    <property type="entry name" value="D-ALLOSE IMPORT ATP-BINDING PROTEIN ALSA-RELATED"/>
    <property type="match status" value="1"/>
</dbReference>
<gene>
    <name evidence="10" type="ORF">SAE02_16490</name>
</gene>
<dbReference type="PANTHER" id="PTHR43790">
    <property type="entry name" value="CARBOHYDRATE TRANSPORT ATP-BINDING PROTEIN MG119-RELATED"/>
    <property type="match status" value="1"/>
</dbReference>
<dbReference type="CDD" id="cd03216">
    <property type="entry name" value="ABC_Carb_Monos_I"/>
    <property type="match status" value="1"/>
</dbReference>
<reference evidence="10 11" key="1">
    <citation type="submission" date="2019-07" db="EMBL/GenBank/DDBJ databases">
        <title>Whole genome shotgun sequence of Skermanella aerolata NBRC 106429.</title>
        <authorList>
            <person name="Hosoyama A."/>
            <person name="Uohara A."/>
            <person name="Ohji S."/>
            <person name="Ichikawa N."/>
        </authorList>
    </citation>
    <scope>NUCLEOTIDE SEQUENCE [LARGE SCALE GENOMIC DNA]</scope>
    <source>
        <strain evidence="10 11">NBRC 106429</strain>
    </source>
</reference>
<dbReference type="Proteomes" id="UP000321523">
    <property type="component" value="Unassembled WGS sequence"/>
</dbReference>
<evidence type="ECO:0000256" key="6">
    <source>
        <dbReference type="ARBA" id="ARBA00022840"/>
    </source>
</evidence>
<keyword evidence="3" id="KW-0762">Sugar transport</keyword>
<dbReference type="InterPro" id="IPR017871">
    <property type="entry name" value="ABC_transporter-like_CS"/>
</dbReference>
<evidence type="ECO:0000313" key="11">
    <source>
        <dbReference type="Proteomes" id="UP000321523"/>
    </source>
</evidence>
<dbReference type="Gene3D" id="3.40.50.300">
    <property type="entry name" value="P-loop containing nucleotide triphosphate hydrolases"/>
    <property type="match status" value="2"/>
</dbReference>
<keyword evidence="2" id="KW-1003">Cell membrane</keyword>
<dbReference type="InterPro" id="IPR050107">
    <property type="entry name" value="ABC_carbohydrate_import_ATPase"/>
</dbReference>
<dbReference type="Pfam" id="PF00005">
    <property type="entry name" value="ABC_tran"/>
    <property type="match status" value="2"/>
</dbReference>
<dbReference type="GO" id="GO:0005524">
    <property type="term" value="F:ATP binding"/>
    <property type="evidence" value="ECO:0007669"/>
    <property type="project" value="UniProtKB-KW"/>
</dbReference>
<keyword evidence="1" id="KW-0813">Transport</keyword>
<comment type="caution">
    <text evidence="10">The sequence shown here is derived from an EMBL/GenBank/DDBJ whole genome shotgun (WGS) entry which is preliminary data.</text>
</comment>
<evidence type="ECO:0000256" key="7">
    <source>
        <dbReference type="ARBA" id="ARBA00022967"/>
    </source>
</evidence>
<dbReference type="SUPFAM" id="SSF52540">
    <property type="entry name" value="P-loop containing nucleoside triphosphate hydrolases"/>
    <property type="match status" value="2"/>
</dbReference>
<evidence type="ECO:0000256" key="8">
    <source>
        <dbReference type="ARBA" id="ARBA00023136"/>
    </source>
</evidence>
<evidence type="ECO:0000256" key="2">
    <source>
        <dbReference type="ARBA" id="ARBA00022475"/>
    </source>
</evidence>
<proteinExistence type="predicted"/>
<accession>A0A512DLZ5</accession>
<keyword evidence="5" id="KW-0547">Nucleotide-binding</keyword>
<dbReference type="InterPro" id="IPR003593">
    <property type="entry name" value="AAA+_ATPase"/>
</dbReference>
<feature type="domain" description="ABC transporter" evidence="9">
    <location>
        <begin position="4"/>
        <end position="242"/>
    </location>
</feature>
<keyword evidence="6 10" id="KW-0067">ATP-binding</keyword>
<evidence type="ECO:0000259" key="9">
    <source>
        <dbReference type="PROSITE" id="PS50893"/>
    </source>
</evidence>
<keyword evidence="4" id="KW-0677">Repeat</keyword>
<evidence type="ECO:0000256" key="4">
    <source>
        <dbReference type="ARBA" id="ARBA00022737"/>
    </source>
</evidence>
<dbReference type="InterPro" id="IPR027417">
    <property type="entry name" value="P-loop_NTPase"/>
</dbReference>
<dbReference type="SMART" id="SM00382">
    <property type="entry name" value="AAA"/>
    <property type="match status" value="2"/>
</dbReference>
<evidence type="ECO:0000256" key="1">
    <source>
        <dbReference type="ARBA" id="ARBA00022448"/>
    </source>
</evidence>
<protein>
    <submittedName>
        <fullName evidence="10">Putative ribose/galactose/methyl galactoside import ATP-binding protein 2</fullName>
    </submittedName>
</protein>
<sequence length="514" mass="55768">MALLECENLRKSFFGVEVLHGVSFSLDRGRVLGLVGENGSGKSTTMNILGGVLPRDGGRIRLEGAEFDPRGPKDALAGGIAFIHQELNLFENLSIEENLFITGFPRLGGALPFINRGRMRRRARELLEQVDIRHPPGTPVGSLSQGERQLVEIAKALSVDAKVIIFDEPTTSLTRREADRLFGIIERLRRRGIAMIYISHVLADVTRICDDITVLRDGAVVGGGPAAQMPTERMISLMVGRTLDQLFPERTCTPTATPVLEVRGVSQPGVVHEIDLTLHAGEVLGIAGLMGAGRSELARILFGLDSFHGGTIAVDGTVIEKPSPRTCMEHGMAFLTEDRRGEGLMMHATITDNIALASLDEYASPWARFIERTRLGDEVGRIGQKVRLRAADPVAALARSLSGGNQQKVVLAKWLLRNPKVFILDEPTRGIDVGAKFEIYKIIDTLVAGGAGVLMISSEMEELMGLCDRILVMNHGEIQAEYSRGEFDSGRILEAAMKRKTSAAAPGAIAEKVA</sequence>
<keyword evidence="7" id="KW-1278">Translocase</keyword>
<evidence type="ECO:0000313" key="10">
    <source>
        <dbReference type="EMBL" id="GEO37501.1"/>
    </source>
</evidence>
<dbReference type="EMBL" id="BJYZ01000006">
    <property type="protein sequence ID" value="GEO37501.1"/>
    <property type="molecule type" value="Genomic_DNA"/>
</dbReference>
<dbReference type="AlphaFoldDB" id="A0A512DLZ5"/>
<organism evidence="10 11">
    <name type="scientific">Skermanella aerolata</name>
    <dbReference type="NCBI Taxonomy" id="393310"/>
    <lineage>
        <taxon>Bacteria</taxon>
        <taxon>Pseudomonadati</taxon>
        <taxon>Pseudomonadota</taxon>
        <taxon>Alphaproteobacteria</taxon>
        <taxon>Rhodospirillales</taxon>
        <taxon>Azospirillaceae</taxon>
        <taxon>Skermanella</taxon>
    </lineage>
</organism>
<dbReference type="RefSeq" id="WP_044427243.1">
    <property type="nucleotide sequence ID" value="NZ_BJYZ01000006.1"/>
</dbReference>
<dbReference type="PROSITE" id="PS00211">
    <property type="entry name" value="ABC_TRANSPORTER_1"/>
    <property type="match status" value="2"/>
</dbReference>